<comment type="caution">
    <text evidence="6">The sequence shown here is derived from an EMBL/GenBank/DDBJ whole genome shotgun (WGS) entry which is preliminary data.</text>
</comment>
<dbReference type="PROSITE" id="PS00194">
    <property type="entry name" value="THIOREDOXIN_1"/>
    <property type="match status" value="1"/>
</dbReference>
<dbReference type="InterPro" id="IPR036249">
    <property type="entry name" value="Thioredoxin-like_sf"/>
</dbReference>
<feature type="signal peptide" evidence="4">
    <location>
        <begin position="1"/>
        <end position="20"/>
    </location>
</feature>
<dbReference type="Proteomes" id="UP001521181">
    <property type="component" value="Unassembled WGS sequence"/>
</dbReference>
<accession>A0ABS8YUQ9</accession>
<keyword evidence="7" id="KW-1185">Reference proteome</keyword>
<feature type="chain" id="PRO_5045877030" evidence="4">
    <location>
        <begin position="21"/>
        <end position="180"/>
    </location>
</feature>
<organism evidence="6 7">
    <name type="scientific">Rhodobacter flavimaris</name>
    <dbReference type="NCBI Taxonomy" id="2907145"/>
    <lineage>
        <taxon>Bacteria</taxon>
        <taxon>Pseudomonadati</taxon>
        <taxon>Pseudomonadota</taxon>
        <taxon>Alphaproteobacteria</taxon>
        <taxon>Rhodobacterales</taxon>
        <taxon>Rhodobacter group</taxon>
        <taxon>Rhodobacter</taxon>
    </lineage>
</organism>
<evidence type="ECO:0000313" key="7">
    <source>
        <dbReference type="Proteomes" id="UP001521181"/>
    </source>
</evidence>
<evidence type="ECO:0000256" key="1">
    <source>
        <dbReference type="ARBA" id="ARBA00004196"/>
    </source>
</evidence>
<evidence type="ECO:0000256" key="3">
    <source>
        <dbReference type="ARBA" id="ARBA00023284"/>
    </source>
</evidence>
<dbReference type="InterPro" id="IPR017937">
    <property type="entry name" value="Thioredoxin_CS"/>
</dbReference>
<evidence type="ECO:0000259" key="5">
    <source>
        <dbReference type="PROSITE" id="PS51352"/>
    </source>
</evidence>
<protein>
    <submittedName>
        <fullName evidence="6">TlpA family protein disulfide reductase</fullName>
    </submittedName>
</protein>
<dbReference type="PROSITE" id="PS51352">
    <property type="entry name" value="THIOREDOXIN_2"/>
    <property type="match status" value="1"/>
</dbReference>
<keyword evidence="3" id="KW-0676">Redox-active center</keyword>
<dbReference type="Pfam" id="PF08534">
    <property type="entry name" value="Redoxin"/>
    <property type="match status" value="1"/>
</dbReference>
<dbReference type="PANTHER" id="PTHR42852">
    <property type="entry name" value="THIOL:DISULFIDE INTERCHANGE PROTEIN DSBE"/>
    <property type="match status" value="1"/>
</dbReference>
<evidence type="ECO:0000256" key="2">
    <source>
        <dbReference type="ARBA" id="ARBA00022748"/>
    </source>
</evidence>
<reference evidence="6 7" key="1">
    <citation type="submission" date="2021-12" db="EMBL/GenBank/DDBJ databases">
        <title>Sinirhodobacter sp. WL0062 is a bacterium isolated from seawater.</title>
        <authorList>
            <person name="Wang L."/>
            <person name="He W."/>
            <person name="Zhang D.-F."/>
        </authorList>
    </citation>
    <scope>NUCLEOTIDE SEQUENCE [LARGE SCALE GENOMIC DNA]</scope>
    <source>
        <strain evidence="6 7">WL0062</strain>
    </source>
</reference>
<dbReference type="RefSeq" id="WP_233676568.1">
    <property type="nucleotide sequence ID" value="NZ_JAJUOS010000005.1"/>
</dbReference>
<dbReference type="PANTHER" id="PTHR42852:SF17">
    <property type="entry name" value="THIOREDOXIN-LIKE PROTEIN HI_1115"/>
    <property type="match status" value="1"/>
</dbReference>
<dbReference type="CDD" id="cd02966">
    <property type="entry name" value="TlpA_like_family"/>
    <property type="match status" value="1"/>
</dbReference>
<dbReference type="EMBL" id="JAJUOS010000005">
    <property type="protein sequence ID" value="MCE5973587.1"/>
    <property type="molecule type" value="Genomic_DNA"/>
</dbReference>
<dbReference type="InterPro" id="IPR050553">
    <property type="entry name" value="Thioredoxin_ResA/DsbE_sf"/>
</dbReference>
<dbReference type="SUPFAM" id="SSF52833">
    <property type="entry name" value="Thioredoxin-like"/>
    <property type="match status" value="1"/>
</dbReference>
<dbReference type="InterPro" id="IPR013766">
    <property type="entry name" value="Thioredoxin_domain"/>
</dbReference>
<comment type="subcellular location">
    <subcellularLocation>
        <location evidence="1">Cell envelope</location>
    </subcellularLocation>
</comment>
<feature type="domain" description="Thioredoxin" evidence="5">
    <location>
        <begin position="35"/>
        <end position="179"/>
    </location>
</feature>
<keyword evidence="2" id="KW-0201">Cytochrome c-type biogenesis</keyword>
<keyword evidence="4" id="KW-0732">Signal</keyword>
<dbReference type="InterPro" id="IPR013740">
    <property type="entry name" value="Redoxin"/>
</dbReference>
<gene>
    <name evidence="6" type="ORF">LZA78_08860</name>
</gene>
<sequence length="180" mass="19586">MLRFLVLYLALSLGANAAAAADLEALKAGEMRKLVVFEEPLPTPELPFVDETGAERSLTEFRGKVVVLNFWATWCAPCREEMPSLDRLQAEMGGEAFEVVTLATGRNPLPKIQKFFEEAGVTRLPMFKDEKQSIARAMGIAGLPVTVIIDAEGREVARLIGGAEWDAPEAKAILQAVIDG</sequence>
<name>A0ABS8YUQ9_9RHOB</name>
<proteinExistence type="predicted"/>
<dbReference type="Gene3D" id="3.40.30.10">
    <property type="entry name" value="Glutaredoxin"/>
    <property type="match status" value="1"/>
</dbReference>
<evidence type="ECO:0000313" key="6">
    <source>
        <dbReference type="EMBL" id="MCE5973587.1"/>
    </source>
</evidence>
<evidence type="ECO:0000256" key="4">
    <source>
        <dbReference type="SAM" id="SignalP"/>
    </source>
</evidence>